<dbReference type="SUPFAM" id="SSF57756">
    <property type="entry name" value="Retrovirus zinc finger-like domains"/>
    <property type="match status" value="1"/>
</dbReference>
<sequence length="394" mass="43816">MTAPRFNLIIDLELPLRALSEAISTLMASLHELNKVNKGAVVEDSIKVLSRALTSAHRSTTLTFQHAGKPYWCKPHADTGRYSRAEIVQTKLAELKRASSPSDPLCFKCGDRGHLAAQCYNATLCFLCNCHGHRSSQCRVITSLELSKSGPLLSEIPIGNFSEIPIHTPQLLDTGYESRHHFIPTGYEVSTMPSLKRMETELAELKHEMTLMETRRSELEMAMAVNEIANIAQQSSVIQIEDENIKEVHATAIANKAILSPQKNLDSEINKVGGGVKGVASVKVKMVEIQQTKEGIEAARKKTASVTNVEEDLEGVDQVKVQLMEEIQETKTGLHAQQGVAEEARIYPEWSFFTLQGSRKGGYLRPWKNKRLRVLGLSLPKKENLTYETENEAI</sequence>
<name>A0A833VCI0_9POAL</name>
<comment type="caution">
    <text evidence="4">The sequence shown here is derived from an EMBL/GenBank/DDBJ whole genome shotgun (WGS) entry which is preliminary data.</text>
</comment>
<dbReference type="SMART" id="SM00343">
    <property type="entry name" value="ZnF_C2HC"/>
    <property type="match status" value="2"/>
</dbReference>
<evidence type="ECO:0000259" key="3">
    <source>
        <dbReference type="PROSITE" id="PS50158"/>
    </source>
</evidence>
<dbReference type="EMBL" id="SWLB01000029">
    <property type="protein sequence ID" value="KAF3320460.1"/>
    <property type="molecule type" value="Genomic_DNA"/>
</dbReference>
<evidence type="ECO:0000313" key="4">
    <source>
        <dbReference type="EMBL" id="KAF3320460.1"/>
    </source>
</evidence>
<dbReference type="Proteomes" id="UP000623129">
    <property type="component" value="Unassembled WGS sequence"/>
</dbReference>
<dbReference type="Pfam" id="PF00098">
    <property type="entry name" value="zf-CCHC"/>
    <property type="match status" value="1"/>
</dbReference>
<gene>
    <name evidence="4" type="ORF">FCM35_KLT15156</name>
</gene>
<dbReference type="OrthoDB" id="2272416at2759"/>
<accession>A0A833VCI0</accession>
<dbReference type="GO" id="GO:0008270">
    <property type="term" value="F:zinc ion binding"/>
    <property type="evidence" value="ECO:0007669"/>
    <property type="project" value="UniProtKB-KW"/>
</dbReference>
<keyword evidence="2" id="KW-0175">Coiled coil</keyword>
<dbReference type="InterPro" id="IPR001878">
    <property type="entry name" value="Znf_CCHC"/>
</dbReference>
<keyword evidence="1" id="KW-0862">Zinc</keyword>
<keyword evidence="1" id="KW-0863">Zinc-finger</keyword>
<dbReference type="AlphaFoldDB" id="A0A833VCI0"/>
<evidence type="ECO:0000256" key="1">
    <source>
        <dbReference type="PROSITE-ProRule" id="PRU00047"/>
    </source>
</evidence>
<feature type="domain" description="CCHC-type" evidence="3">
    <location>
        <begin position="106"/>
        <end position="119"/>
    </location>
</feature>
<organism evidence="4 5">
    <name type="scientific">Carex littledalei</name>
    <dbReference type="NCBI Taxonomy" id="544730"/>
    <lineage>
        <taxon>Eukaryota</taxon>
        <taxon>Viridiplantae</taxon>
        <taxon>Streptophyta</taxon>
        <taxon>Embryophyta</taxon>
        <taxon>Tracheophyta</taxon>
        <taxon>Spermatophyta</taxon>
        <taxon>Magnoliopsida</taxon>
        <taxon>Liliopsida</taxon>
        <taxon>Poales</taxon>
        <taxon>Cyperaceae</taxon>
        <taxon>Cyperoideae</taxon>
        <taxon>Cariceae</taxon>
        <taxon>Carex</taxon>
        <taxon>Carex subgen. Euthyceras</taxon>
    </lineage>
</organism>
<dbReference type="GO" id="GO:0003676">
    <property type="term" value="F:nucleic acid binding"/>
    <property type="evidence" value="ECO:0007669"/>
    <property type="project" value="InterPro"/>
</dbReference>
<evidence type="ECO:0000256" key="2">
    <source>
        <dbReference type="SAM" id="Coils"/>
    </source>
</evidence>
<proteinExistence type="predicted"/>
<keyword evidence="5" id="KW-1185">Reference proteome</keyword>
<reference evidence="4" key="1">
    <citation type="submission" date="2020-01" db="EMBL/GenBank/DDBJ databases">
        <title>Genome sequence of Kobresia littledalei, the first chromosome-level genome in the family Cyperaceae.</title>
        <authorList>
            <person name="Qu G."/>
        </authorList>
    </citation>
    <scope>NUCLEOTIDE SEQUENCE</scope>
    <source>
        <strain evidence="4">C.B.Clarke</strain>
        <tissue evidence="4">Leaf</tissue>
    </source>
</reference>
<dbReference type="Gene3D" id="4.10.60.10">
    <property type="entry name" value="Zinc finger, CCHC-type"/>
    <property type="match status" value="1"/>
</dbReference>
<evidence type="ECO:0000313" key="5">
    <source>
        <dbReference type="Proteomes" id="UP000623129"/>
    </source>
</evidence>
<feature type="coiled-coil region" evidence="2">
    <location>
        <begin position="195"/>
        <end position="222"/>
    </location>
</feature>
<dbReference type="PROSITE" id="PS50158">
    <property type="entry name" value="ZF_CCHC"/>
    <property type="match status" value="1"/>
</dbReference>
<protein>
    <recommendedName>
        <fullName evidence="3">CCHC-type domain-containing protein</fullName>
    </recommendedName>
</protein>
<keyword evidence="1" id="KW-0479">Metal-binding</keyword>
<dbReference type="InterPro" id="IPR036875">
    <property type="entry name" value="Znf_CCHC_sf"/>
</dbReference>